<evidence type="ECO:0000256" key="8">
    <source>
        <dbReference type="ARBA" id="ARBA00022989"/>
    </source>
</evidence>
<dbReference type="GO" id="GO:0004222">
    <property type="term" value="F:metalloendopeptidase activity"/>
    <property type="evidence" value="ECO:0007669"/>
    <property type="project" value="InterPro"/>
</dbReference>
<keyword evidence="6" id="KW-0378">Hydrolase</keyword>
<dbReference type="GO" id="GO:0016020">
    <property type="term" value="C:membrane"/>
    <property type="evidence" value="ECO:0007669"/>
    <property type="project" value="UniProtKB-SubCell"/>
</dbReference>
<evidence type="ECO:0000256" key="11">
    <source>
        <dbReference type="SAM" id="Phobius"/>
    </source>
</evidence>
<protein>
    <submittedName>
        <fullName evidence="13">Site-2 protease family protein</fullName>
    </submittedName>
</protein>
<dbReference type="AlphaFoldDB" id="A0A9D2CBQ3"/>
<feature type="transmembrane region" description="Helical" evidence="11">
    <location>
        <begin position="411"/>
        <end position="432"/>
    </location>
</feature>
<keyword evidence="5 11" id="KW-0812">Transmembrane</keyword>
<dbReference type="EMBL" id="DXDC01000478">
    <property type="protein sequence ID" value="HIY67730.1"/>
    <property type="molecule type" value="Genomic_DNA"/>
</dbReference>
<evidence type="ECO:0000313" key="14">
    <source>
        <dbReference type="Proteomes" id="UP000824005"/>
    </source>
</evidence>
<dbReference type="GO" id="GO:0006508">
    <property type="term" value="P:proteolysis"/>
    <property type="evidence" value="ECO:0007669"/>
    <property type="project" value="UniProtKB-KW"/>
</dbReference>
<evidence type="ECO:0000256" key="3">
    <source>
        <dbReference type="ARBA" id="ARBA00007931"/>
    </source>
</evidence>
<feature type="domain" description="Peptidase M50" evidence="12">
    <location>
        <begin position="14"/>
        <end position="395"/>
    </location>
</feature>
<dbReference type="Proteomes" id="UP000824005">
    <property type="component" value="Unassembled WGS sequence"/>
</dbReference>
<feature type="transmembrane region" description="Helical" evidence="11">
    <location>
        <begin position="352"/>
        <end position="372"/>
    </location>
</feature>
<proteinExistence type="inferred from homology"/>
<reference evidence="13" key="2">
    <citation type="submission" date="2021-04" db="EMBL/GenBank/DDBJ databases">
        <authorList>
            <person name="Gilroy R."/>
        </authorList>
    </citation>
    <scope>NUCLEOTIDE SEQUENCE</scope>
    <source>
        <strain evidence="13">ChiGjej1B1-98</strain>
    </source>
</reference>
<evidence type="ECO:0000256" key="9">
    <source>
        <dbReference type="ARBA" id="ARBA00023049"/>
    </source>
</evidence>
<comment type="cofactor">
    <cofactor evidence="1">
        <name>Zn(2+)</name>
        <dbReference type="ChEBI" id="CHEBI:29105"/>
    </cofactor>
</comment>
<evidence type="ECO:0000256" key="7">
    <source>
        <dbReference type="ARBA" id="ARBA00022833"/>
    </source>
</evidence>
<reference evidence="13" key="1">
    <citation type="journal article" date="2021" name="PeerJ">
        <title>Extensive microbial diversity within the chicken gut microbiome revealed by metagenomics and culture.</title>
        <authorList>
            <person name="Gilroy R."/>
            <person name="Ravi A."/>
            <person name="Getino M."/>
            <person name="Pursley I."/>
            <person name="Horton D.L."/>
            <person name="Alikhan N.F."/>
            <person name="Baker D."/>
            <person name="Gharbi K."/>
            <person name="Hall N."/>
            <person name="Watson M."/>
            <person name="Adriaenssens E.M."/>
            <person name="Foster-Nyarko E."/>
            <person name="Jarju S."/>
            <person name="Secka A."/>
            <person name="Antonio M."/>
            <person name="Oren A."/>
            <person name="Chaudhuri R.R."/>
            <person name="La Ragione R."/>
            <person name="Hildebrand F."/>
            <person name="Pallen M.J."/>
        </authorList>
    </citation>
    <scope>NUCLEOTIDE SEQUENCE</scope>
    <source>
        <strain evidence="13">ChiGjej1B1-98</strain>
    </source>
</reference>
<dbReference type="InterPro" id="IPR008915">
    <property type="entry name" value="Peptidase_M50"/>
</dbReference>
<evidence type="ECO:0000256" key="10">
    <source>
        <dbReference type="ARBA" id="ARBA00023136"/>
    </source>
</evidence>
<gene>
    <name evidence="13" type="ORF">H9830_15805</name>
</gene>
<dbReference type="Gene3D" id="2.30.42.10">
    <property type="match status" value="1"/>
</dbReference>
<name>A0A9D2CBQ3_9MICO</name>
<keyword evidence="10 11" id="KW-0472">Membrane</keyword>
<dbReference type="InterPro" id="IPR004387">
    <property type="entry name" value="Pept_M50_Zn"/>
</dbReference>
<dbReference type="Pfam" id="PF02163">
    <property type="entry name" value="Peptidase_M50"/>
    <property type="match status" value="1"/>
</dbReference>
<dbReference type="InterPro" id="IPR036034">
    <property type="entry name" value="PDZ_sf"/>
</dbReference>
<comment type="similarity">
    <text evidence="3">Belongs to the peptidase M50B family.</text>
</comment>
<comment type="caution">
    <text evidence="13">The sequence shown here is derived from an EMBL/GenBank/DDBJ whole genome shotgun (WGS) entry which is preliminary data.</text>
</comment>
<dbReference type="CDD" id="cd06163">
    <property type="entry name" value="S2P-M50_PDZ_RseP-like"/>
    <property type="match status" value="1"/>
</dbReference>
<keyword evidence="9" id="KW-0482">Metalloprotease</keyword>
<evidence type="ECO:0000256" key="4">
    <source>
        <dbReference type="ARBA" id="ARBA00022670"/>
    </source>
</evidence>
<dbReference type="SUPFAM" id="SSF50156">
    <property type="entry name" value="PDZ domain-like"/>
    <property type="match status" value="1"/>
</dbReference>
<keyword evidence="7" id="KW-0862">Zinc</keyword>
<dbReference type="PANTHER" id="PTHR42837:SF2">
    <property type="entry name" value="MEMBRANE METALLOPROTEASE ARASP2, CHLOROPLASTIC-RELATED"/>
    <property type="match status" value="1"/>
</dbReference>
<evidence type="ECO:0000256" key="2">
    <source>
        <dbReference type="ARBA" id="ARBA00004141"/>
    </source>
</evidence>
<keyword evidence="8 11" id="KW-1133">Transmembrane helix</keyword>
<comment type="subcellular location">
    <subcellularLocation>
        <location evidence="2">Membrane</location>
        <topology evidence="2">Multi-pass membrane protein</topology>
    </subcellularLocation>
</comment>
<accession>A0A9D2CBQ3</accession>
<dbReference type="PANTHER" id="PTHR42837">
    <property type="entry name" value="REGULATOR OF SIGMA-E PROTEASE RSEP"/>
    <property type="match status" value="1"/>
</dbReference>
<keyword evidence="4 13" id="KW-0645">Protease</keyword>
<evidence type="ECO:0000256" key="6">
    <source>
        <dbReference type="ARBA" id="ARBA00022801"/>
    </source>
</evidence>
<evidence type="ECO:0000256" key="1">
    <source>
        <dbReference type="ARBA" id="ARBA00001947"/>
    </source>
</evidence>
<organism evidence="13 14">
    <name type="scientific">Candidatus Agrococcus pullicola</name>
    <dbReference type="NCBI Taxonomy" id="2838429"/>
    <lineage>
        <taxon>Bacteria</taxon>
        <taxon>Bacillati</taxon>
        <taxon>Actinomycetota</taxon>
        <taxon>Actinomycetes</taxon>
        <taxon>Micrococcales</taxon>
        <taxon>Microbacteriaceae</taxon>
        <taxon>Agrococcus</taxon>
    </lineage>
</organism>
<sequence>MEAVLLFIAGVLVVIVGLAVSIGLHEVGHLLPAKLFKVRVGQYMIGFGPTIFSKRFGETEYGFKWIPLGGYISMSGMYPPTRKGGKPRDASTGFFDTLVQDARDSSAETVVEGEEHRTFFSLAVWKKLIIMLGGPMMNLVLAVLLYGILLCGFGVAQPSTTVATVSECVISSAEERTECEADDPLAPAAAGGILPGDEILSFGGEEVTSWEAMQGLIRERAGEESQVEVLRDGERVTLTVEPLESERPVVDRWGQPIREDGAYVTEPVGFIGIGPQYETVQQPASAVLPAVGENVERVGHMILHLPQRLWDVGVAAFGQGERDPNGPLSVVGVGRLSGEIASNDQIPIVERIASMVGLLASLNVALFVFNLIPLMPLDGGHILGALVDAVRRRLAKLFGRPDPGPLDTAKWVPVTLAVSALLLVMGVLLIYADIVKPITLGGP</sequence>
<feature type="transmembrane region" description="Helical" evidence="11">
    <location>
        <begin position="128"/>
        <end position="149"/>
    </location>
</feature>
<evidence type="ECO:0000259" key="12">
    <source>
        <dbReference type="Pfam" id="PF02163"/>
    </source>
</evidence>
<evidence type="ECO:0000313" key="13">
    <source>
        <dbReference type="EMBL" id="HIY67730.1"/>
    </source>
</evidence>
<evidence type="ECO:0000256" key="5">
    <source>
        <dbReference type="ARBA" id="ARBA00022692"/>
    </source>
</evidence>